<name>A0AAJ6VX79_9ACAR</name>
<dbReference type="AlphaFoldDB" id="A0AAJ6VX79"/>
<protein>
    <submittedName>
        <fullName evidence="2">Uncharacterized protein LOC100909209</fullName>
    </submittedName>
</protein>
<dbReference type="Proteomes" id="UP000694867">
    <property type="component" value="Unplaced"/>
</dbReference>
<dbReference type="KEGG" id="goe:100909209"/>
<reference evidence="2" key="1">
    <citation type="submission" date="2025-08" db="UniProtKB">
        <authorList>
            <consortium name="RefSeq"/>
        </authorList>
    </citation>
    <scope>IDENTIFICATION</scope>
</reference>
<keyword evidence="1" id="KW-1185">Reference proteome</keyword>
<dbReference type="GeneID" id="100909209"/>
<dbReference type="RefSeq" id="XP_003741933.1">
    <property type="nucleotide sequence ID" value="XM_003741885.1"/>
</dbReference>
<gene>
    <name evidence="2" type="primary">LOC100909209</name>
</gene>
<accession>A0AAJ6VX79</accession>
<proteinExistence type="predicted"/>
<sequence length="260" mass="29619">MHSRLRLGANELSERHRNNIRELVDELQINCREYAKLDGRGNSDRRKTALRYSRLFQKAIDGYVTTTQLTKPTSDYLDALERLQENIVEVLRFQHRKQCAIRNAEPSPCECFAREKKKKEVLALIEEVAERQNLRRCQHTQTEADIAAKEGQTHLETAEEGVQFAFVEQKSVGVGDSILIGDLPHLTSLSNSTDPSSSAELSLGNLLLQFRKVMRDEVATTTEQTEPRPKSARIRFEKLHRMLDESGLSGASDLDNSERQ</sequence>
<evidence type="ECO:0000313" key="2">
    <source>
        <dbReference type="RefSeq" id="XP_003741933.1"/>
    </source>
</evidence>
<evidence type="ECO:0000313" key="1">
    <source>
        <dbReference type="Proteomes" id="UP000694867"/>
    </source>
</evidence>
<organism evidence="1 2">
    <name type="scientific">Galendromus occidentalis</name>
    <name type="common">western predatory mite</name>
    <dbReference type="NCBI Taxonomy" id="34638"/>
    <lineage>
        <taxon>Eukaryota</taxon>
        <taxon>Metazoa</taxon>
        <taxon>Ecdysozoa</taxon>
        <taxon>Arthropoda</taxon>
        <taxon>Chelicerata</taxon>
        <taxon>Arachnida</taxon>
        <taxon>Acari</taxon>
        <taxon>Parasitiformes</taxon>
        <taxon>Mesostigmata</taxon>
        <taxon>Gamasina</taxon>
        <taxon>Phytoseioidea</taxon>
        <taxon>Phytoseiidae</taxon>
        <taxon>Typhlodrominae</taxon>
        <taxon>Galendromus</taxon>
    </lineage>
</organism>